<evidence type="ECO:0000259" key="2">
    <source>
        <dbReference type="Pfam" id="PF02771"/>
    </source>
</evidence>
<evidence type="ECO:0000256" key="1">
    <source>
        <dbReference type="ARBA" id="ARBA00023002"/>
    </source>
</evidence>
<dbReference type="Gene3D" id="1.10.540.10">
    <property type="entry name" value="Acyl-CoA dehydrogenase/oxidase, N-terminal domain"/>
    <property type="match status" value="1"/>
</dbReference>
<dbReference type="SUPFAM" id="SSF56645">
    <property type="entry name" value="Acyl-CoA dehydrogenase NM domain-like"/>
    <property type="match status" value="1"/>
</dbReference>
<comment type="caution">
    <text evidence="4">The sequence shown here is derived from an EMBL/GenBank/DDBJ whole genome shotgun (WGS) entry which is preliminary data.</text>
</comment>
<dbReference type="Proteomes" id="UP001500752">
    <property type="component" value="Unassembled WGS sequence"/>
</dbReference>
<keyword evidence="5" id="KW-1185">Reference proteome</keyword>
<protein>
    <submittedName>
        <fullName evidence="4">Acyl-CoA dehydrogenase family protein</fullName>
    </submittedName>
</protein>
<evidence type="ECO:0000313" key="5">
    <source>
        <dbReference type="Proteomes" id="UP001500752"/>
    </source>
</evidence>
<dbReference type="InterPro" id="IPR046373">
    <property type="entry name" value="Acyl-CoA_Oxase/DH_mid-dom_sf"/>
</dbReference>
<accession>A0ABP7C6J3</accession>
<name>A0ABP7C6J3_9MICC</name>
<dbReference type="InterPro" id="IPR013107">
    <property type="entry name" value="Acyl-CoA_DH_C"/>
</dbReference>
<dbReference type="InterPro" id="IPR009100">
    <property type="entry name" value="AcylCoA_DH/oxidase_NM_dom_sf"/>
</dbReference>
<organism evidence="4 5">
    <name type="scientific">Arthrobacter ginkgonis</name>
    <dbReference type="NCBI Taxonomy" id="1630594"/>
    <lineage>
        <taxon>Bacteria</taxon>
        <taxon>Bacillati</taxon>
        <taxon>Actinomycetota</taxon>
        <taxon>Actinomycetes</taxon>
        <taxon>Micrococcales</taxon>
        <taxon>Micrococcaceae</taxon>
        <taxon>Arthrobacter</taxon>
    </lineage>
</organism>
<dbReference type="InterPro" id="IPR013786">
    <property type="entry name" value="AcylCoA_DH/ox_N"/>
</dbReference>
<dbReference type="Gene3D" id="2.40.110.10">
    <property type="entry name" value="Butyryl-CoA Dehydrogenase, subunit A, domain 2"/>
    <property type="match status" value="1"/>
</dbReference>
<evidence type="ECO:0000259" key="3">
    <source>
        <dbReference type="Pfam" id="PF08028"/>
    </source>
</evidence>
<dbReference type="InterPro" id="IPR037069">
    <property type="entry name" value="AcylCoA_DH/ox_N_sf"/>
</dbReference>
<dbReference type="Pfam" id="PF08028">
    <property type="entry name" value="Acyl-CoA_dh_2"/>
    <property type="match status" value="1"/>
</dbReference>
<dbReference type="Gene3D" id="1.20.140.10">
    <property type="entry name" value="Butyryl-CoA Dehydrogenase, subunit A, domain 3"/>
    <property type="match status" value="1"/>
</dbReference>
<evidence type="ECO:0000313" key="4">
    <source>
        <dbReference type="EMBL" id="GAA3678121.1"/>
    </source>
</evidence>
<sequence>MLQTLETTTGLAAYVRDHAAEADAAGQLPAEMAAKMRQAGVIRMLQPVDFGGAEEHPLEFFDTVLEIGAAYPSAGWVTGVVGVHPFEIAQADRRVQEEIWGQDPDTWVASPYAPMGRAHRVDGGYLLSGRWPFSSGTDNCEWVVIGGILEPEPGQDGPGERRHFILQRDQYVIDQESWNVIGLKGTGSKDLVVQDAFVPDYRIVDPARISSGEAAREAGRDIPLYRMHWYMMFSAAITAGTLAIAQGALSVFEETVCSASREATAKALRDPHLMSELGNVSAELERSRTQFRHDITEMYAQAQANVPVTDAQRLTVRRNQVGLALRAVASVEKLFLLGGGHTIRETGAFQRYWRDIHCAGSHSANFAQPVFSAYGAFRMNGEIPAGVRF</sequence>
<keyword evidence="1" id="KW-0560">Oxidoreductase</keyword>
<feature type="domain" description="Acyl-CoA dehydrogenase C-terminal" evidence="3">
    <location>
        <begin position="237"/>
        <end position="364"/>
    </location>
</feature>
<dbReference type="EMBL" id="BAABEO010000009">
    <property type="protein sequence ID" value="GAA3678121.1"/>
    <property type="molecule type" value="Genomic_DNA"/>
</dbReference>
<proteinExistence type="predicted"/>
<dbReference type="RefSeq" id="WP_345149791.1">
    <property type="nucleotide sequence ID" value="NZ_BAABEO010000009.1"/>
</dbReference>
<feature type="domain" description="Acyl-CoA dehydrogenase/oxidase N-terminal" evidence="2">
    <location>
        <begin position="12"/>
        <end position="80"/>
    </location>
</feature>
<dbReference type="Pfam" id="PF02771">
    <property type="entry name" value="Acyl-CoA_dh_N"/>
    <property type="match status" value="1"/>
</dbReference>
<reference evidence="5" key="1">
    <citation type="journal article" date="2019" name="Int. J. Syst. Evol. Microbiol.">
        <title>The Global Catalogue of Microorganisms (GCM) 10K type strain sequencing project: providing services to taxonomists for standard genome sequencing and annotation.</title>
        <authorList>
            <consortium name="The Broad Institute Genomics Platform"/>
            <consortium name="The Broad Institute Genome Sequencing Center for Infectious Disease"/>
            <person name="Wu L."/>
            <person name="Ma J."/>
        </authorList>
    </citation>
    <scope>NUCLEOTIDE SEQUENCE [LARGE SCALE GENOMIC DNA]</scope>
    <source>
        <strain evidence="5">JCM 30742</strain>
    </source>
</reference>
<dbReference type="PIRSF" id="PIRSF016578">
    <property type="entry name" value="HsaA"/>
    <property type="match status" value="1"/>
</dbReference>
<gene>
    <name evidence="4" type="ORF">GCM10023081_15510</name>
</gene>